<dbReference type="EMBL" id="CP011102">
    <property type="protein sequence ID" value="AQY50113.1"/>
    <property type="molecule type" value="Genomic_DNA"/>
</dbReference>
<gene>
    <name evidence="1" type="ORF">UE46_03070</name>
</gene>
<sequence length="63" mass="7323">MKKGPRKKGPIINVGVENNLPQHFFVLISRQKKYTVISTSFKIEVTKPNPKEGYYYIQKILTL</sequence>
<organism evidence="1 2">
    <name type="scientific">Listeria weihenstephanensis</name>
    <dbReference type="NCBI Taxonomy" id="1006155"/>
    <lineage>
        <taxon>Bacteria</taxon>
        <taxon>Bacillati</taxon>
        <taxon>Bacillota</taxon>
        <taxon>Bacilli</taxon>
        <taxon>Bacillales</taxon>
        <taxon>Listeriaceae</taxon>
        <taxon>Listeria</taxon>
    </lineage>
</organism>
<dbReference type="AlphaFoldDB" id="A0A1S7FRT2"/>
<keyword evidence="2" id="KW-1185">Reference proteome</keyword>
<evidence type="ECO:0000313" key="2">
    <source>
        <dbReference type="Proteomes" id="UP000223060"/>
    </source>
</evidence>
<protein>
    <submittedName>
        <fullName evidence="1">Uncharacterized protein</fullName>
    </submittedName>
</protein>
<reference evidence="2" key="1">
    <citation type="submission" date="2015-03" db="EMBL/GenBank/DDBJ databases">
        <authorList>
            <person name="Ferrari E."/>
            <person name="Walter M.C."/>
            <person name="Huptas C."/>
            <person name="Scherer S."/>
            <person name="Mueller-Herbst S."/>
        </authorList>
    </citation>
    <scope>NUCLEOTIDE SEQUENCE [LARGE SCALE GENOMIC DNA]</scope>
    <source>
        <strain evidence="2">LWP01</strain>
    </source>
</reference>
<dbReference type="Proteomes" id="UP000223060">
    <property type="component" value="Chromosome"/>
</dbReference>
<proteinExistence type="predicted"/>
<accession>A0A1S7FRT2</accession>
<evidence type="ECO:0000313" key="1">
    <source>
        <dbReference type="EMBL" id="AQY50113.1"/>
    </source>
</evidence>
<name>A0A1S7FRT2_9LIST</name>
<dbReference type="KEGG" id="lwi:UE46_03070"/>